<sequence length="270" mass="29070">MKNYVVVRGAGDLASGVIYRLSNSGFNVVSLETKKPSVIRRTVSFAQAVYDDEYKVEDKLAVKLDLDDVDFEKKINKLLDEKKIPLVVDPQGKTIEILKPKVVIDAILAKKNLGTNIDMADIVIGLGPGFTAGEDVNAVIETMRGHNVGRVIYSGSALKDTGIPGVIGGVAKERVIKSPCAGEIEHIVKISDLVKKGDPILKVSGEIVYASISGVVRGLINEGYLVTKGFKIADIDPRDVKDNCFTISDKARSIGGAVLEAILNLSNFNF</sequence>
<evidence type="ECO:0000313" key="2">
    <source>
        <dbReference type="Proteomes" id="UP001321786"/>
    </source>
</evidence>
<dbReference type="KEGG" id="hprf:HLPR_10740"/>
<dbReference type="NCBIfam" id="TIGR03309">
    <property type="entry name" value="matur_yqeB"/>
    <property type="match status" value="1"/>
</dbReference>
<dbReference type="RefSeq" id="WP_338537049.1">
    <property type="nucleotide sequence ID" value="NZ_AP028654.1"/>
</dbReference>
<accession>A0AAU9EH05</accession>
<dbReference type="Gene3D" id="2.40.50.100">
    <property type="match status" value="1"/>
</dbReference>
<dbReference type="InterPro" id="IPR017695">
    <property type="entry name" value="Se-dep_Mo_hydrolase_YqeB"/>
</dbReference>
<dbReference type="AlphaFoldDB" id="A0AAU9EH05"/>
<reference evidence="1 2" key="1">
    <citation type="submission" date="2023-08" db="EMBL/GenBank/DDBJ databases">
        <title>Helicovermis profunda gen. nov., sp. nov., a novel mesophilic, fermentative bacterium within the Bacillota from a deep-sea hydrothermal vent chimney.</title>
        <authorList>
            <person name="Miyazaki U."/>
            <person name="Mizutani D."/>
            <person name="Hashimoto Y."/>
            <person name="Tame A."/>
            <person name="Sawayama S."/>
            <person name="Miyazaki J."/>
            <person name="Takai K."/>
            <person name="Nakagawa S."/>
        </authorList>
    </citation>
    <scope>NUCLEOTIDE SEQUENCE [LARGE SCALE GENOMIC DNA]</scope>
    <source>
        <strain evidence="1 2">S502</strain>
    </source>
</reference>
<evidence type="ECO:0000313" key="1">
    <source>
        <dbReference type="EMBL" id="BEP28743.1"/>
    </source>
</evidence>
<dbReference type="EMBL" id="AP028654">
    <property type="protein sequence ID" value="BEP28743.1"/>
    <property type="molecule type" value="Genomic_DNA"/>
</dbReference>
<organism evidence="1 2">
    <name type="scientific">Helicovermis profundi</name>
    <dbReference type="NCBI Taxonomy" id="3065157"/>
    <lineage>
        <taxon>Bacteria</taxon>
        <taxon>Bacillati</taxon>
        <taxon>Bacillota</taxon>
        <taxon>Clostridia</taxon>
        <taxon>Helicovermis</taxon>
    </lineage>
</organism>
<keyword evidence="2" id="KW-1185">Reference proteome</keyword>
<protein>
    <submittedName>
        <fullName evidence="1">Selenium-dependent molybdenum cofactor biosynthesis protein YqeB</fullName>
    </submittedName>
</protein>
<dbReference type="Proteomes" id="UP001321786">
    <property type="component" value="Chromosome"/>
</dbReference>
<name>A0AAU9EH05_9FIRM</name>
<gene>
    <name evidence="1" type="primary">yqeB</name>
    <name evidence="1" type="ORF">HLPR_10740</name>
</gene>
<proteinExistence type="predicted"/>